<dbReference type="PANTHER" id="PTHR42913:SF9">
    <property type="entry name" value="SLR1591 PROTEIN"/>
    <property type="match status" value="1"/>
</dbReference>
<dbReference type="AlphaFoldDB" id="A0A4Q7LD60"/>
<feature type="region of interest" description="Disordered" evidence="5">
    <location>
        <begin position="1"/>
        <end position="22"/>
    </location>
</feature>
<dbReference type="EMBL" id="SGWV01000011">
    <property type="protein sequence ID" value="RZS52345.1"/>
    <property type="molecule type" value="Genomic_DNA"/>
</dbReference>
<keyword evidence="8" id="KW-1185">Reference proteome</keyword>
<evidence type="ECO:0000313" key="7">
    <source>
        <dbReference type="EMBL" id="RZS52345.1"/>
    </source>
</evidence>
<dbReference type="GO" id="GO:0019646">
    <property type="term" value="P:aerobic electron transport chain"/>
    <property type="evidence" value="ECO:0007669"/>
    <property type="project" value="TreeGrafter"/>
</dbReference>
<dbReference type="PANTHER" id="PTHR42913">
    <property type="entry name" value="APOPTOSIS-INDUCING FACTOR 1"/>
    <property type="match status" value="1"/>
</dbReference>
<dbReference type="Pfam" id="PF07992">
    <property type="entry name" value="Pyr_redox_2"/>
    <property type="match status" value="1"/>
</dbReference>
<dbReference type="OrthoDB" id="9767928at2"/>
<keyword evidence="4" id="KW-0560">Oxidoreductase</keyword>
<organism evidence="7 8">
    <name type="scientific">Sphaerotilus mobilis</name>
    <dbReference type="NCBI Taxonomy" id="47994"/>
    <lineage>
        <taxon>Bacteria</taxon>
        <taxon>Pseudomonadati</taxon>
        <taxon>Pseudomonadota</taxon>
        <taxon>Betaproteobacteria</taxon>
        <taxon>Burkholderiales</taxon>
        <taxon>Sphaerotilaceae</taxon>
        <taxon>Sphaerotilus</taxon>
    </lineage>
</organism>
<dbReference type="InterPro" id="IPR023753">
    <property type="entry name" value="FAD/NAD-binding_dom"/>
</dbReference>
<dbReference type="Proteomes" id="UP000293433">
    <property type="component" value="Unassembled WGS sequence"/>
</dbReference>
<feature type="domain" description="FAD/NAD(P)-binding" evidence="6">
    <location>
        <begin position="24"/>
        <end position="329"/>
    </location>
</feature>
<comment type="caution">
    <text evidence="7">The sequence shown here is derived from an EMBL/GenBank/DDBJ whole genome shotgun (WGS) entry which is preliminary data.</text>
</comment>
<accession>A0A4Q7LD60</accession>
<dbReference type="SUPFAM" id="SSF51905">
    <property type="entry name" value="FAD/NAD(P)-binding domain"/>
    <property type="match status" value="2"/>
</dbReference>
<evidence type="ECO:0000256" key="4">
    <source>
        <dbReference type="ARBA" id="ARBA00023002"/>
    </source>
</evidence>
<gene>
    <name evidence="7" type="ORF">EV685_3538</name>
</gene>
<dbReference type="InterPro" id="IPR036188">
    <property type="entry name" value="FAD/NAD-bd_sf"/>
</dbReference>
<evidence type="ECO:0000259" key="6">
    <source>
        <dbReference type="Pfam" id="PF07992"/>
    </source>
</evidence>
<feature type="compositionally biased region" description="Low complexity" evidence="5">
    <location>
        <begin position="1"/>
        <end position="21"/>
    </location>
</feature>
<dbReference type="InterPro" id="IPR017584">
    <property type="entry name" value="Pyridine_nucleo_diS_OxRdtase_N"/>
</dbReference>
<dbReference type="Gene3D" id="3.50.50.100">
    <property type="match status" value="1"/>
</dbReference>
<protein>
    <submittedName>
        <fullName evidence="7">Pyridine nucleotide-disulfide oxidoreductase family protein</fullName>
    </submittedName>
</protein>
<comment type="cofactor">
    <cofactor evidence="1">
        <name>FAD</name>
        <dbReference type="ChEBI" id="CHEBI:57692"/>
    </cofactor>
</comment>
<name>A0A4Q7LD60_9BURK</name>
<sequence>MTRMQPEQPMQQTQPMQPMQPGKRLLLLGGGHAHVQVLAALAEQPLAGWTVQLVSPWRRQIYSGMLPGWVAGHYPIEACAIDLDPLCRRAGVDFQQTAGTGLDLARQAVHGADGVDRPWDLLSIDTGPVAGLARLPGSADHTLPIRPIERFIAEWPRLVERIRHHAGRFELVILGAGAGGIELAFAIGHRARVEGWSALRLTVVGSEALPLPGAPPRVRRQALDLMRERGIVWHASSRARAVAAGRLHLQDVAGSEGATMLSFDACLTTTGAAAPDWPSASGLATDAGGFIRVDRRLRSVSHPTVFAAGDVAALADARPRSGVYAVRAGPVLADNLRAGCLGQPLRDWTPQARALYLISTGDRHALATWGRWSWRGHWVWRWKDHIDRAFMRRWADPAPRTALEPETPP</sequence>
<evidence type="ECO:0000256" key="2">
    <source>
        <dbReference type="ARBA" id="ARBA00022630"/>
    </source>
</evidence>
<dbReference type="GO" id="GO:0003955">
    <property type="term" value="F:NAD(P)H dehydrogenase (quinone) activity"/>
    <property type="evidence" value="ECO:0007669"/>
    <property type="project" value="TreeGrafter"/>
</dbReference>
<evidence type="ECO:0000313" key="8">
    <source>
        <dbReference type="Proteomes" id="UP000293433"/>
    </source>
</evidence>
<dbReference type="PRINTS" id="PR00368">
    <property type="entry name" value="FADPNR"/>
</dbReference>
<keyword evidence="3" id="KW-0274">FAD</keyword>
<dbReference type="InterPro" id="IPR051169">
    <property type="entry name" value="NADH-Q_oxidoreductase"/>
</dbReference>
<evidence type="ECO:0000256" key="1">
    <source>
        <dbReference type="ARBA" id="ARBA00001974"/>
    </source>
</evidence>
<reference evidence="7 8" key="1">
    <citation type="submission" date="2019-02" db="EMBL/GenBank/DDBJ databases">
        <title>Genomic Encyclopedia of Type Strains, Phase IV (KMG-IV): sequencing the most valuable type-strain genomes for metagenomic binning, comparative biology and taxonomic classification.</title>
        <authorList>
            <person name="Goeker M."/>
        </authorList>
    </citation>
    <scope>NUCLEOTIDE SEQUENCE [LARGE SCALE GENOMIC DNA]</scope>
    <source>
        <strain evidence="7 8">DSM 10617</strain>
    </source>
</reference>
<keyword evidence="2" id="KW-0285">Flavoprotein</keyword>
<dbReference type="NCBIfam" id="TIGR03169">
    <property type="entry name" value="Nterm_to_SelD"/>
    <property type="match status" value="1"/>
</dbReference>
<evidence type="ECO:0000256" key="5">
    <source>
        <dbReference type="SAM" id="MobiDB-lite"/>
    </source>
</evidence>
<proteinExistence type="predicted"/>
<evidence type="ECO:0000256" key="3">
    <source>
        <dbReference type="ARBA" id="ARBA00022827"/>
    </source>
</evidence>